<evidence type="ECO:0000313" key="5">
    <source>
        <dbReference type="Proteomes" id="UP000182128"/>
    </source>
</evidence>
<dbReference type="Proteomes" id="UP000182142">
    <property type="component" value="Unassembled WGS sequence"/>
</dbReference>
<feature type="compositionally biased region" description="Basic and acidic residues" evidence="2">
    <location>
        <begin position="157"/>
        <end position="176"/>
    </location>
</feature>
<reference evidence="3" key="1">
    <citation type="submission" date="2016-05" db="EMBL/GenBank/DDBJ databases">
        <authorList>
            <person name="Lavstsen T."/>
            <person name="Jespersen J.S."/>
        </authorList>
    </citation>
    <scope>NUCLEOTIDE SEQUENCE [LARGE SCALE GENOMIC DNA]</scope>
</reference>
<protein>
    <submittedName>
        <fullName evidence="3">Autophagy-related protein 11, putative</fullName>
    </submittedName>
</protein>
<feature type="compositionally biased region" description="Basic and acidic residues" evidence="2">
    <location>
        <begin position="1284"/>
        <end position="1296"/>
    </location>
</feature>
<feature type="region of interest" description="Disordered" evidence="2">
    <location>
        <begin position="1"/>
        <end position="24"/>
    </location>
</feature>
<evidence type="ECO:0000313" key="3">
    <source>
        <dbReference type="EMBL" id="SBO23492.1"/>
    </source>
</evidence>
<keyword evidence="1" id="KW-0175">Coiled coil</keyword>
<feature type="compositionally biased region" description="Basic and acidic residues" evidence="2">
    <location>
        <begin position="1191"/>
        <end position="1208"/>
    </location>
</feature>
<feature type="region of interest" description="Disordered" evidence="2">
    <location>
        <begin position="1191"/>
        <end position="1349"/>
    </location>
</feature>
<feature type="compositionally biased region" description="Basic and acidic residues" evidence="2">
    <location>
        <begin position="1"/>
        <end position="19"/>
    </location>
</feature>
<organism evidence="3 5">
    <name type="scientific">Plasmodium knowlesi (strain H)</name>
    <dbReference type="NCBI Taxonomy" id="5851"/>
    <lineage>
        <taxon>Eukaryota</taxon>
        <taxon>Sar</taxon>
        <taxon>Alveolata</taxon>
        <taxon>Apicomplexa</taxon>
        <taxon>Aconoidasida</taxon>
        <taxon>Haemosporida</taxon>
        <taxon>Plasmodiidae</taxon>
        <taxon>Plasmodium</taxon>
        <taxon>Plasmodium (Plasmodium)</taxon>
    </lineage>
</organism>
<accession>A0A1A7VP70</accession>
<dbReference type="VEuPathDB" id="PlasmoDB:PKNH_0404200"/>
<feature type="region of interest" description="Disordered" evidence="2">
    <location>
        <begin position="145"/>
        <end position="176"/>
    </location>
</feature>
<evidence type="ECO:0000313" key="6">
    <source>
        <dbReference type="Proteomes" id="UP000182142"/>
    </source>
</evidence>
<feature type="coiled-coil region" evidence="1">
    <location>
        <begin position="1062"/>
        <end position="1096"/>
    </location>
</feature>
<feature type="compositionally biased region" description="Basic residues" evidence="2">
    <location>
        <begin position="1251"/>
        <end position="1269"/>
    </location>
</feature>
<dbReference type="EMBL" id="CWHR02000007">
    <property type="protein sequence ID" value="SBO24968.1"/>
    <property type="molecule type" value="Genomic_DNA"/>
</dbReference>
<dbReference type="OrthoDB" id="372915at2759"/>
<feature type="coiled-coil region" evidence="1">
    <location>
        <begin position="738"/>
        <end position="1029"/>
    </location>
</feature>
<feature type="compositionally biased region" description="Basic residues" evidence="2">
    <location>
        <begin position="1297"/>
        <end position="1313"/>
    </location>
</feature>
<evidence type="ECO:0000313" key="4">
    <source>
        <dbReference type="EMBL" id="SBO24968.1"/>
    </source>
</evidence>
<dbReference type="Proteomes" id="UP000182128">
    <property type="component" value="Unassembled WGS sequence"/>
</dbReference>
<name>A0A1A7VP70_PLAKH</name>
<feature type="coiled-coil region" evidence="1">
    <location>
        <begin position="400"/>
        <end position="462"/>
    </location>
</feature>
<dbReference type="EMBL" id="CWHQ02000008">
    <property type="protein sequence ID" value="SBO23492.1"/>
    <property type="molecule type" value="Genomic_DNA"/>
</dbReference>
<feature type="coiled-coil region" evidence="1">
    <location>
        <begin position="643"/>
        <end position="705"/>
    </location>
</feature>
<evidence type="ECO:0000256" key="2">
    <source>
        <dbReference type="SAM" id="MobiDB-lite"/>
    </source>
</evidence>
<reference evidence="5 6" key="2">
    <citation type="submission" date="2016-05" db="EMBL/GenBank/DDBJ databases">
        <authorList>
            <person name="Sharaf H."/>
        </authorList>
    </citation>
    <scope>NUCLEOTIDE SEQUENCE [LARGE SCALE GENOMIC DNA]</scope>
    <source>
        <strain evidence="5 6">H</strain>
    </source>
</reference>
<feature type="coiled-coil region" evidence="1">
    <location>
        <begin position="576"/>
        <end position="603"/>
    </location>
</feature>
<evidence type="ECO:0000256" key="1">
    <source>
        <dbReference type="SAM" id="Coils"/>
    </source>
</evidence>
<gene>
    <name evidence="3" type="ORF">PKNA1_C2_0404200</name>
    <name evidence="4" type="ORF">PKNA1_H1_0404200</name>
</gene>
<sequence length="1482" mass="174124">MDELSKDEKDPFLGYEGRKKGPTNNKYKIENLRGSIDNVMKDGNTLSDMDTLKESLAKLELFSERNNADLPMNLEVTERTSSSYNDRTCAQLRRELLKQKNLNWCLSLKIRSIHMKLNSLYAKKDQLERSVQNRMREIELQFLPGGRNQGHLTDQAPTEKEGKREERTYEDSLNKEKEKVEELKEKLVEHERTVQVSEVEKVKAELELKICKDKLNEEIENNENLYKKIKNYEANIERIKKEGEKYLDEVDELKLQLKMSRSANTQVDERNKLLQEEKGKLGQANNELKIRLQRVQACLTDFRNRERAFSNCSRKIMRIVTFLRESGKGGFTLGGKYTGMMSNTLVDTVAESLDDKMGDTLRYTLGVTVEDAQGFPLHGDTTFVQTELQLDEICASIQTLVGVKREFEGQRDELEKARSEAKATKKELERKRKNYEEVMQKMEELQMREERTVEEIATTKEKDERTIMRLRQTLHEESKLIITYKNRNEYNLMRIRRLKRRENKLFFQINKLRRYVEENKSKFERVNQVSNNKIKHIKQRNKELVTNLDDIHVQLERCVGQVNTVSKNMKIVEREKQKVTYQMNMLKSKNEQLAKELKISLKKNEAMKMKVYTLYSRMKKMKGKIKCANGRLSKVEKHHTKCNKNYKEELLRKDEYVEELQRKQKELQEELKEKEKTIKTNDECLHKLQEEIKLQEHEKDILNEEIKKKNFMIASKEEQINMLSNVESDLLKEGKVNQERLIERNKEIKSKLVQLKEIKIENVKMNDMINKLKKELINSELRCKMAYRDLEKLKKEKKIIITNLQNDLEEKEKCLQMTDQRVELLKREKEDDQSHIQHELKLLQKQMEELTTEKETYRGKVEQLNNELEQSLQKLKEGIEKNEETKKQNDNLFKQVDQYQKKINKQDEEIEALRKVHEDSERKMKEEYNHNEETLKKLFEEERKSMKIQFEALMQTERESHQKQIKEMVIQKEKEMDELSKKMQAEKERRQRDIESITEKHKEVVIKMKEEAQKEIDKMKDICEQSRKAQLLKVEKEKSLQSKIDECTSLLKEKDEEFQCAIRQYDQKLQDQNREMESLVNECEQKLKEARAAKRTCTTSNASVDASEEVSNIRSVTNLANPSKDIHLATIVQMEENLRERETKICQLEKDLLKSRRELAELAQKNRHLADGKAEADREVANLVAENQRLKEEEVRRNEEEVRRKEGSLDASPPSSPPVDSSPLLTISPHLQSDSASGDREEEPLADVEKKKKKKHKKGTFRNGCRKKEHNSEDVDTINGGNNSKEEMVEMEERKKTSDKKKKNGVRRKKGKGKNSLEDASDEDDGNSCYKEDTRGEKEEGDELLGEDAQKESMSLITINEENCYVFLKRINVKLDEIVDKLKAKEDPLLINDALNKINLAISTWNLFTDTNASTAEDPDRGSRPDGEVLLDEEAIQDGQSTQIEEAQATIPDIGEGHFSDERYEALKREVAEKVELIRQMV</sequence>
<proteinExistence type="predicted"/>